<evidence type="ECO:0000313" key="9">
    <source>
        <dbReference type="Proteomes" id="UP000433575"/>
    </source>
</evidence>
<dbReference type="EMBL" id="WKPJ01000026">
    <property type="protein sequence ID" value="MSA90425.1"/>
    <property type="molecule type" value="Genomic_DNA"/>
</dbReference>
<dbReference type="InterPro" id="IPR036188">
    <property type="entry name" value="FAD/NAD-bd_sf"/>
</dbReference>
<dbReference type="Proteomes" id="UP000480929">
    <property type="component" value="Unassembled WGS sequence"/>
</dbReference>
<accession>A0A6N7S9X3</accession>
<dbReference type="Proteomes" id="UP000433575">
    <property type="component" value="Unassembled WGS sequence"/>
</dbReference>
<dbReference type="GO" id="GO:0033765">
    <property type="term" value="F:steroid dehydrogenase activity, acting on the CH-CH group of donors"/>
    <property type="evidence" value="ECO:0007669"/>
    <property type="project" value="UniProtKB-ARBA"/>
</dbReference>
<dbReference type="PANTHER" id="PTHR43400">
    <property type="entry name" value="FUMARATE REDUCTASE"/>
    <property type="match status" value="1"/>
</dbReference>
<evidence type="ECO:0000313" key="8">
    <source>
        <dbReference type="EMBL" id="MSC34155.1"/>
    </source>
</evidence>
<evidence type="ECO:0000256" key="2">
    <source>
        <dbReference type="ARBA" id="ARBA00022630"/>
    </source>
</evidence>
<dbReference type="OrthoDB" id="9806724at2"/>
<dbReference type="PANTHER" id="PTHR43400:SF10">
    <property type="entry name" value="3-OXOSTEROID 1-DEHYDROGENASE"/>
    <property type="match status" value="1"/>
</dbReference>
<keyword evidence="2" id="KW-0285">Flavoprotein</keyword>
<comment type="caution">
    <text evidence="7">The sequence shown here is derived from an EMBL/GenBank/DDBJ whole genome shotgun (WGS) entry which is preliminary data.</text>
</comment>
<feature type="domain" description="FAD-dependent oxidoreductase 2 FAD-binding" evidence="6">
    <location>
        <begin position="41"/>
        <end position="508"/>
    </location>
</feature>
<keyword evidence="4" id="KW-0560">Oxidoreductase</keyword>
<dbReference type="Gene3D" id="3.50.50.60">
    <property type="entry name" value="FAD/NAD(P)-binding domain"/>
    <property type="match status" value="2"/>
</dbReference>
<evidence type="ECO:0000259" key="6">
    <source>
        <dbReference type="Pfam" id="PF00890"/>
    </source>
</evidence>
<evidence type="ECO:0000256" key="3">
    <source>
        <dbReference type="ARBA" id="ARBA00022827"/>
    </source>
</evidence>
<dbReference type="GO" id="GO:0008202">
    <property type="term" value="P:steroid metabolic process"/>
    <property type="evidence" value="ECO:0007669"/>
    <property type="project" value="UniProtKB-ARBA"/>
</dbReference>
<dbReference type="EMBL" id="WKPI01000028">
    <property type="protein sequence ID" value="MSC34155.1"/>
    <property type="molecule type" value="Genomic_DNA"/>
</dbReference>
<evidence type="ECO:0000313" key="7">
    <source>
        <dbReference type="EMBL" id="MSA90425.1"/>
    </source>
</evidence>
<organism evidence="7 9">
    <name type="scientific">Holdemania massiliensis</name>
    <dbReference type="NCBI Taxonomy" id="1468449"/>
    <lineage>
        <taxon>Bacteria</taxon>
        <taxon>Bacillati</taxon>
        <taxon>Bacillota</taxon>
        <taxon>Erysipelotrichia</taxon>
        <taxon>Erysipelotrichales</taxon>
        <taxon>Erysipelotrichaceae</taxon>
        <taxon>Holdemania</taxon>
    </lineage>
</organism>
<name>A0A6N7S9X3_9FIRM</name>
<dbReference type="Gene3D" id="3.90.700.10">
    <property type="entry name" value="Succinate dehydrogenase/fumarate reductase flavoprotein, catalytic domain"/>
    <property type="match status" value="1"/>
</dbReference>
<protein>
    <submittedName>
        <fullName evidence="7">FAD-dependent oxidoreductase</fullName>
    </submittedName>
</protein>
<dbReference type="RefSeq" id="WP_154239668.1">
    <property type="nucleotide sequence ID" value="NZ_CALJPI010000136.1"/>
</dbReference>
<proteinExistence type="predicted"/>
<dbReference type="InterPro" id="IPR003953">
    <property type="entry name" value="FAD-dep_OxRdtase_2_FAD-bd"/>
</dbReference>
<feature type="chain" id="PRO_5039729619" evidence="5">
    <location>
        <begin position="23"/>
        <end position="529"/>
    </location>
</feature>
<evidence type="ECO:0000256" key="5">
    <source>
        <dbReference type="SAM" id="SignalP"/>
    </source>
</evidence>
<evidence type="ECO:0000313" key="10">
    <source>
        <dbReference type="Proteomes" id="UP000480929"/>
    </source>
</evidence>
<dbReference type="SUPFAM" id="SSF56425">
    <property type="entry name" value="Succinate dehydrogenase/fumarate reductase flavoprotein, catalytic domain"/>
    <property type="match status" value="1"/>
</dbReference>
<dbReference type="InterPro" id="IPR027477">
    <property type="entry name" value="Succ_DH/fumarate_Rdtase_cat_sf"/>
</dbReference>
<dbReference type="AlphaFoldDB" id="A0A6N7S9X3"/>
<keyword evidence="10" id="KW-1185">Reference proteome</keyword>
<evidence type="ECO:0000256" key="1">
    <source>
        <dbReference type="ARBA" id="ARBA00001974"/>
    </source>
</evidence>
<dbReference type="InterPro" id="IPR050315">
    <property type="entry name" value="FAD-oxidoreductase_2"/>
</dbReference>
<keyword evidence="5" id="KW-0732">Signal</keyword>
<sequence length="529" mass="56173">MKKIFKLFLASLLMLGSVGCSNTTPQDDKQDTTNNLVETEVLVIGGGGAGLAAAASAGEQGAKVIVLEANGLVGGSTLYSGGHMAMLHEEMNAAMERNDADLEAYLNYEEADFGEWAEALTRLKQQVTDYLASNSTGRFDSVERMLVDHYLTGRGTDIDGIEVTQDYQLVKASLEANWDIFTWLQSGGMEIENSFYKVHANSPVNGGSGLVNALKELAANAGAEIILNTRGTELILEDGRAVGVKAVDKEGSEIIYSATKGVILATGSFSSNGTMASEYQRIGTGLTAENGSTNPPTNKGDGILMAQSAGAQLLDMQFMSTVMQGYHGASNLSQAGNITGNKQLVVNAEGVRYGDETKGTFTNLTNDQTSGLGFYIGDKTMVNAMNAKTEGFTTDMTERGFMFIADTIEEAAELAGLDAAVVKATVDTYNSYVENENDPEFGRSTFNGKVENAPYVISKMEMHYHLTFGGLVIDEFAHVLDTNSNPINGLFAAGDILSGFEGKVHQSGDCLSVVVYSGKLAGESAANNK</sequence>
<dbReference type="Pfam" id="PF00890">
    <property type="entry name" value="FAD_binding_2"/>
    <property type="match status" value="1"/>
</dbReference>
<dbReference type="PROSITE" id="PS51257">
    <property type="entry name" value="PROKAR_LIPOPROTEIN"/>
    <property type="match status" value="1"/>
</dbReference>
<feature type="signal peptide" evidence="5">
    <location>
        <begin position="1"/>
        <end position="22"/>
    </location>
</feature>
<gene>
    <name evidence="8" type="ORF">GKD88_13595</name>
    <name evidence="7" type="ORF">GKE08_13925</name>
</gene>
<comment type="cofactor">
    <cofactor evidence="1">
        <name>FAD</name>
        <dbReference type="ChEBI" id="CHEBI:57692"/>
    </cofactor>
</comment>
<keyword evidence="3" id="KW-0274">FAD</keyword>
<evidence type="ECO:0000256" key="4">
    <source>
        <dbReference type="ARBA" id="ARBA00023002"/>
    </source>
</evidence>
<dbReference type="SUPFAM" id="SSF51905">
    <property type="entry name" value="FAD/NAD(P)-binding domain"/>
    <property type="match status" value="1"/>
</dbReference>
<reference evidence="9 10" key="1">
    <citation type="journal article" date="2019" name="Nat. Med.">
        <title>A library of human gut bacterial isolates paired with longitudinal multiomics data enables mechanistic microbiome research.</title>
        <authorList>
            <person name="Poyet M."/>
            <person name="Groussin M."/>
            <person name="Gibbons S.M."/>
            <person name="Avila-Pacheco J."/>
            <person name="Jiang X."/>
            <person name="Kearney S.M."/>
            <person name="Perrotta A.R."/>
            <person name="Berdy B."/>
            <person name="Zhao S."/>
            <person name="Lieberman T.D."/>
            <person name="Swanson P.K."/>
            <person name="Smith M."/>
            <person name="Roesemann S."/>
            <person name="Alexander J.E."/>
            <person name="Rich S.A."/>
            <person name="Livny J."/>
            <person name="Vlamakis H."/>
            <person name="Clish C."/>
            <person name="Bullock K."/>
            <person name="Deik A."/>
            <person name="Scott J."/>
            <person name="Pierce K.A."/>
            <person name="Xavier R.J."/>
            <person name="Alm E.J."/>
        </authorList>
    </citation>
    <scope>NUCLEOTIDE SEQUENCE [LARGE SCALE GENOMIC DNA]</scope>
    <source>
        <strain evidence="7 9">BIOML-A4</strain>
        <strain evidence="8 10">BIOML-A5</strain>
    </source>
</reference>